<feature type="chain" id="PRO_5045210479" description="P-type conjugative transfer protein TrbJ" evidence="1">
    <location>
        <begin position="26"/>
        <end position="297"/>
    </location>
</feature>
<feature type="signal peptide" evidence="1">
    <location>
        <begin position="1"/>
        <end position="25"/>
    </location>
</feature>
<evidence type="ECO:0000256" key="1">
    <source>
        <dbReference type="SAM" id="SignalP"/>
    </source>
</evidence>
<dbReference type="Proteomes" id="UP001528850">
    <property type="component" value="Unassembled WGS sequence"/>
</dbReference>
<sequence>MKRFKTLVCSMTVGALALSTHDASAFGLVWDIPSWFQLKKIAKQLQEKDEGTVNYYTNNIDNSTRAISSQTFSIDQSTSAINTTTSQINNTTTEINKSTTNIDKSTSISADIAIKNIEVNKNFTVIINKNNPGEEIIPIPSPVKDFFERVTGGRSDDDYAAQYKAASDYAKDGDLAGFEGSRARKAANDVWLASIKEHRSGLQGEAEAVATLSTLNKTTQGHGQQMQIANAMAQSQVNQLMQLRSMLLVSEAARLTQAQAGADKESRALATSARLRSGLREASSSLKKDRPEFADTF</sequence>
<evidence type="ECO:0000313" key="3">
    <source>
        <dbReference type="Proteomes" id="UP001528850"/>
    </source>
</evidence>
<keyword evidence="3" id="KW-1185">Reference proteome</keyword>
<protein>
    <recommendedName>
        <fullName evidence="4">P-type conjugative transfer protein TrbJ</fullName>
    </recommendedName>
</protein>
<organism evidence="2 3">
    <name type="scientific">Luteibacter sahnii</name>
    <dbReference type="NCBI Taxonomy" id="3021977"/>
    <lineage>
        <taxon>Bacteria</taxon>
        <taxon>Pseudomonadati</taxon>
        <taxon>Pseudomonadota</taxon>
        <taxon>Gammaproteobacteria</taxon>
        <taxon>Lysobacterales</taxon>
        <taxon>Rhodanobacteraceae</taxon>
        <taxon>Luteibacter</taxon>
    </lineage>
</organism>
<evidence type="ECO:0000313" key="2">
    <source>
        <dbReference type="EMBL" id="MDF4026366.1"/>
    </source>
</evidence>
<comment type="caution">
    <text evidence="2">The sequence shown here is derived from an EMBL/GenBank/DDBJ whole genome shotgun (WGS) entry which is preliminary data.</text>
</comment>
<dbReference type="RefSeq" id="WP_320551328.1">
    <property type="nucleotide sequence ID" value="NZ_JAQLOK010000003.1"/>
</dbReference>
<keyword evidence="1" id="KW-0732">Signal</keyword>
<reference evidence="2 3" key="1">
    <citation type="journal article" date="2024" name="Curr. Microbiol.">
        <title>Luteibacter sahnii sp. nov., A Novel Yellow-Colored Xanthomonadin Pigment Producing Probiotic Bacterium from Healthy Rice Seed Microbiome.</title>
        <authorList>
            <person name="Jaiswal G."/>
            <person name="Rana R."/>
            <person name="Nayak P.K."/>
            <person name="Chouhan R."/>
            <person name="Gandhi S.G."/>
            <person name="Patel H.K."/>
            <person name="Patil P.B."/>
        </authorList>
    </citation>
    <scope>NUCLEOTIDE SEQUENCE [LARGE SCALE GENOMIC DNA]</scope>
    <source>
        <strain evidence="2 3">PPL201</strain>
    </source>
</reference>
<dbReference type="EMBL" id="JARJJS010000004">
    <property type="protein sequence ID" value="MDF4026366.1"/>
    <property type="molecule type" value="Genomic_DNA"/>
</dbReference>
<gene>
    <name evidence="2" type="ORF">P3W24_15440</name>
</gene>
<evidence type="ECO:0008006" key="4">
    <source>
        <dbReference type="Google" id="ProtNLM"/>
    </source>
</evidence>
<proteinExistence type="predicted"/>
<name>A0ABT6BE55_9GAMM</name>
<accession>A0ABT6BE55</accession>